<proteinExistence type="predicted"/>
<dbReference type="AlphaFoldDB" id="L9ZHD8"/>
<reference evidence="1 2" key="1">
    <citation type="journal article" date="2014" name="PLoS Genet.">
        <title>Phylogenetically driven sequencing of extremely halophilic archaea reveals strategies for static and dynamic osmo-response.</title>
        <authorList>
            <person name="Becker E.A."/>
            <person name="Seitzer P.M."/>
            <person name="Tritt A."/>
            <person name="Larsen D."/>
            <person name="Krusor M."/>
            <person name="Yao A.I."/>
            <person name="Wu D."/>
            <person name="Madern D."/>
            <person name="Eisen J.A."/>
            <person name="Darling A.E."/>
            <person name="Facciotti M.T."/>
        </authorList>
    </citation>
    <scope>NUCLEOTIDE SEQUENCE [LARGE SCALE GENOMIC DNA]</scope>
    <source>
        <strain evidence="1 2">JCM 12890</strain>
    </source>
</reference>
<comment type="caution">
    <text evidence="1">The sequence shown here is derived from an EMBL/GenBank/DDBJ whole genome shotgun (WGS) entry which is preliminary data.</text>
</comment>
<protein>
    <submittedName>
        <fullName evidence="1">Uncharacterized protein</fullName>
    </submittedName>
</protein>
<evidence type="ECO:0000313" key="2">
    <source>
        <dbReference type="Proteomes" id="UP000011511"/>
    </source>
</evidence>
<dbReference type="EMBL" id="AOIK01000029">
    <property type="protein sequence ID" value="ELY85784.1"/>
    <property type="molecule type" value="Genomic_DNA"/>
</dbReference>
<accession>L9ZHD8</accession>
<dbReference type="Proteomes" id="UP000011511">
    <property type="component" value="Unassembled WGS sequence"/>
</dbReference>
<keyword evidence="2" id="KW-1185">Reference proteome</keyword>
<gene>
    <name evidence="1" type="ORF">C485_11303</name>
</gene>
<organism evidence="1 2">
    <name type="scientific">Natrinema altunense (strain JCM 12890 / CGMCC 1.3731 / AJ2)</name>
    <dbReference type="NCBI Taxonomy" id="1227494"/>
    <lineage>
        <taxon>Archaea</taxon>
        <taxon>Methanobacteriati</taxon>
        <taxon>Methanobacteriota</taxon>
        <taxon>Stenosarchaea group</taxon>
        <taxon>Halobacteria</taxon>
        <taxon>Halobacteriales</taxon>
        <taxon>Natrialbaceae</taxon>
        <taxon>Natrinema</taxon>
    </lineage>
</organism>
<dbReference type="RefSeq" id="WP_007109537.1">
    <property type="nucleotide sequence ID" value="NZ_AOIK01000029.1"/>
</dbReference>
<sequence length="153" mass="17701">MTEFTNWTNLTTRRKELLEAIEKNFPDQTFACSELNDALSDATTTRTLNKLCREDNYLRRFPGGNSMLIAQIPGDDNNTAFRLASQEDLAQRMADREGISLDASDYDWIQDAQRQNFASKFNSRSSTVELIPTWTRNKYRLKKATRYEVRASD</sequence>
<evidence type="ECO:0000313" key="1">
    <source>
        <dbReference type="EMBL" id="ELY85784.1"/>
    </source>
</evidence>
<name>L9ZHD8_NATA2</name>